<dbReference type="Proteomes" id="UP000235672">
    <property type="component" value="Unassembled WGS sequence"/>
</dbReference>
<keyword evidence="3" id="KW-1185">Reference proteome</keyword>
<proteinExistence type="predicted"/>
<evidence type="ECO:0000313" key="3">
    <source>
        <dbReference type="Proteomes" id="UP000235672"/>
    </source>
</evidence>
<organism evidence="2 3">
    <name type="scientific">Hyaloscypha hepaticicola</name>
    <dbReference type="NCBI Taxonomy" id="2082293"/>
    <lineage>
        <taxon>Eukaryota</taxon>
        <taxon>Fungi</taxon>
        <taxon>Dikarya</taxon>
        <taxon>Ascomycota</taxon>
        <taxon>Pezizomycotina</taxon>
        <taxon>Leotiomycetes</taxon>
        <taxon>Helotiales</taxon>
        <taxon>Hyaloscyphaceae</taxon>
        <taxon>Hyaloscypha</taxon>
    </lineage>
</organism>
<feature type="signal peptide" evidence="1">
    <location>
        <begin position="1"/>
        <end position="19"/>
    </location>
</feature>
<reference evidence="2 3" key="1">
    <citation type="submission" date="2016-05" db="EMBL/GenBank/DDBJ databases">
        <title>A degradative enzymes factory behind the ericoid mycorrhizal symbiosis.</title>
        <authorList>
            <consortium name="DOE Joint Genome Institute"/>
            <person name="Martino E."/>
            <person name="Morin E."/>
            <person name="Grelet G."/>
            <person name="Kuo A."/>
            <person name="Kohler A."/>
            <person name="Daghino S."/>
            <person name="Barry K."/>
            <person name="Choi C."/>
            <person name="Cichocki N."/>
            <person name="Clum A."/>
            <person name="Copeland A."/>
            <person name="Hainaut M."/>
            <person name="Haridas S."/>
            <person name="Labutti K."/>
            <person name="Lindquist E."/>
            <person name="Lipzen A."/>
            <person name="Khouja H.-R."/>
            <person name="Murat C."/>
            <person name="Ohm R."/>
            <person name="Olson A."/>
            <person name="Spatafora J."/>
            <person name="Veneault-Fourrey C."/>
            <person name="Henrissat B."/>
            <person name="Grigoriev I."/>
            <person name="Martin F."/>
            <person name="Perotto S."/>
        </authorList>
    </citation>
    <scope>NUCLEOTIDE SEQUENCE [LARGE SCALE GENOMIC DNA]</scope>
    <source>
        <strain evidence="2 3">UAMH 7357</strain>
    </source>
</reference>
<protein>
    <submittedName>
        <fullName evidence="2">Uncharacterized protein</fullName>
    </submittedName>
</protein>
<keyword evidence="1" id="KW-0732">Signal</keyword>
<gene>
    <name evidence="2" type="ORF">NA56DRAFT_746575</name>
</gene>
<evidence type="ECO:0000313" key="2">
    <source>
        <dbReference type="EMBL" id="PMD23550.1"/>
    </source>
</evidence>
<sequence length="93" mass="9904">MKFTTILATLSFAAVSVLGAPAESPNGNLLTRQNSGCYPFEAPDCCINYAVCQCANGWVYEFNTDNYNAGGNGCNPPWGYLGTSNTQLPGYCC</sequence>
<evidence type="ECO:0000256" key="1">
    <source>
        <dbReference type="SAM" id="SignalP"/>
    </source>
</evidence>
<dbReference type="AlphaFoldDB" id="A0A2J6QBA6"/>
<dbReference type="OrthoDB" id="5238343at2759"/>
<dbReference type="EMBL" id="KZ613474">
    <property type="protein sequence ID" value="PMD23550.1"/>
    <property type="molecule type" value="Genomic_DNA"/>
</dbReference>
<name>A0A2J6QBA6_9HELO</name>
<feature type="chain" id="PRO_5014372599" evidence="1">
    <location>
        <begin position="20"/>
        <end position="93"/>
    </location>
</feature>
<accession>A0A2J6QBA6</accession>